<protein>
    <submittedName>
        <fullName evidence="4">Polysaccharide deacetylase family protein</fullName>
    </submittedName>
</protein>
<dbReference type="GO" id="GO:0016810">
    <property type="term" value="F:hydrolase activity, acting on carbon-nitrogen (but not peptide) bonds"/>
    <property type="evidence" value="ECO:0007669"/>
    <property type="project" value="InterPro"/>
</dbReference>
<organism evidence="4 5">
    <name type="scientific">candidate division WWE3 bacterium</name>
    <dbReference type="NCBI Taxonomy" id="2053526"/>
    <lineage>
        <taxon>Bacteria</taxon>
        <taxon>Katanobacteria</taxon>
    </lineage>
</organism>
<evidence type="ECO:0000256" key="1">
    <source>
        <dbReference type="ARBA" id="ARBA00004613"/>
    </source>
</evidence>
<dbReference type="GO" id="GO:0005576">
    <property type="term" value="C:extracellular region"/>
    <property type="evidence" value="ECO:0007669"/>
    <property type="project" value="UniProtKB-SubCell"/>
</dbReference>
<comment type="subcellular location">
    <subcellularLocation>
        <location evidence="1">Secreted</location>
    </subcellularLocation>
</comment>
<reference evidence="4" key="1">
    <citation type="submission" date="2020-04" db="EMBL/GenBank/DDBJ databases">
        <authorList>
            <person name="Zhang T."/>
        </authorList>
    </citation>
    <scope>NUCLEOTIDE SEQUENCE</scope>
    <source>
        <strain evidence="4">HKST-UBA02</strain>
    </source>
</reference>
<evidence type="ECO:0000256" key="2">
    <source>
        <dbReference type="ARBA" id="ARBA00022729"/>
    </source>
</evidence>
<dbReference type="InterPro" id="IPR011330">
    <property type="entry name" value="Glyco_hydro/deAcase_b/a-brl"/>
</dbReference>
<dbReference type="Gene3D" id="3.20.20.370">
    <property type="entry name" value="Glycoside hydrolase/deacetylase"/>
    <property type="match status" value="1"/>
</dbReference>
<evidence type="ECO:0000259" key="3">
    <source>
        <dbReference type="PROSITE" id="PS51677"/>
    </source>
</evidence>
<dbReference type="PANTHER" id="PTHR34216">
    <property type="match status" value="1"/>
</dbReference>
<dbReference type="InterPro" id="IPR051398">
    <property type="entry name" value="Polysacch_Deacetylase"/>
</dbReference>
<keyword evidence="2" id="KW-0732">Signal</keyword>
<gene>
    <name evidence="4" type="ORF">KC573_01995</name>
</gene>
<dbReference type="EMBL" id="JAGQKY010000069">
    <property type="protein sequence ID" value="MCA9397575.1"/>
    <property type="molecule type" value="Genomic_DNA"/>
</dbReference>
<accession>A0A955LVX2</accession>
<dbReference type="Proteomes" id="UP000699691">
    <property type="component" value="Unassembled WGS sequence"/>
</dbReference>
<evidence type="ECO:0000313" key="5">
    <source>
        <dbReference type="Proteomes" id="UP000699691"/>
    </source>
</evidence>
<comment type="caution">
    <text evidence="4">The sequence shown here is derived from an EMBL/GenBank/DDBJ whole genome shotgun (WGS) entry which is preliminary data.</text>
</comment>
<dbReference type="PANTHER" id="PTHR34216:SF3">
    <property type="entry name" value="POLY-BETA-1,6-N-ACETYL-D-GLUCOSAMINE N-DEACETYLASE"/>
    <property type="match status" value="1"/>
</dbReference>
<sequence>MKPYSIITTSWDDGHIFDIQLAELLKKYQIPATFYISPRNQEWSKNKLLTEAQVFELAKEFEIGAHTMTHPELTKVPLEEAKKEIEESKTFLETILGKEVPMFCYPRGLFNNSIKNLTKDAGFKGARTTQAFRTSWPEDLFEIGTTHHTINRSFLKNVSYSMINRGTFLSIASINDWLNFGKGSIDIIEKHGGIWHLWGHSWQIEENGLWDKLEELFQHIASKSSFTKLTNGEIVAGYMVEETLN</sequence>
<dbReference type="InterPro" id="IPR002509">
    <property type="entry name" value="NODB_dom"/>
</dbReference>
<dbReference type="AlphaFoldDB" id="A0A955LVX2"/>
<proteinExistence type="predicted"/>
<dbReference type="Pfam" id="PF01522">
    <property type="entry name" value="Polysacc_deac_1"/>
    <property type="match status" value="1"/>
</dbReference>
<name>A0A955LVX2_UNCKA</name>
<dbReference type="SUPFAM" id="SSF88713">
    <property type="entry name" value="Glycoside hydrolase/deacetylase"/>
    <property type="match status" value="1"/>
</dbReference>
<feature type="domain" description="NodB homology" evidence="3">
    <location>
        <begin position="5"/>
        <end position="245"/>
    </location>
</feature>
<reference evidence="4" key="2">
    <citation type="journal article" date="2021" name="Microbiome">
        <title>Successional dynamics and alternative stable states in a saline activated sludge microbial community over 9 years.</title>
        <authorList>
            <person name="Wang Y."/>
            <person name="Ye J."/>
            <person name="Ju F."/>
            <person name="Liu L."/>
            <person name="Boyd J.A."/>
            <person name="Deng Y."/>
            <person name="Parks D.H."/>
            <person name="Jiang X."/>
            <person name="Yin X."/>
            <person name="Woodcroft B.J."/>
            <person name="Tyson G.W."/>
            <person name="Hugenholtz P."/>
            <person name="Polz M.F."/>
            <person name="Zhang T."/>
        </authorList>
    </citation>
    <scope>NUCLEOTIDE SEQUENCE</scope>
    <source>
        <strain evidence="4">HKST-UBA02</strain>
    </source>
</reference>
<dbReference type="PROSITE" id="PS51677">
    <property type="entry name" value="NODB"/>
    <property type="match status" value="1"/>
</dbReference>
<dbReference type="GO" id="GO:0005975">
    <property type="term" value="P:carbohydrate metabolic process"/>
    <property type="evidence" value="ECO:0007669"/>
    <property type="project" value="InterPro"/>
</dbReference>
<evidence type="ECO:0000313" key="4">
    <source>
        <dbReference type="EMBL" id="MCA9397575.1"/>
    </source>
</evidence>
<dbReference type="CDD" id="cd10967">
    <property type="entry name" value="CE4_GLA_like_6s"/>
    <property type="match status" value="1"/>
</dbReference>